<organism evidence="3 4">
    <name type="scientific">Lingula anatina</name>
    <name type="common">Brachiopod</name>
    <name type="synonym">Lingula unguis</name>
    <dbReference type="NCBI Taxonomy" id="7574"/>
    <lineage>
        <taxon>Eukaryota</taxon>
        <taxon>Metazoa</taxon>
        <taxon>Spiralia</taxon>
        <taxon>Lophotrochozoa</taxon>
        <taxon>Brachiopoda</taxon>
        <taxon>Linguliformea</taxon>
        <taxon>Lingulata</taxon>
        <taxon>Lingulida</taxon>
        <taxon>Linguloidea</taxon>
        <taxon>Lingulidae</taxon>
        <taxon>Lingula</taxon>
    </lineage>
</organism>
<feature type="domain" description="PDZ" evidence="2">
    <location>
        <begin position="2026"/>
        <end position="2098"/>
    </location>
</feature>
<feature type="compositionally biased region" description="Polar residues" evidence="1">
    <location>
        <begin position="1603"/>
        <end position="1626"/>
    </location>
</feature>
<dbReference type="Pfam" id="PF00595">
    <property type="entry name" value="PDZ"/>
    <property type="match status" value="5"/>
</dbReference>
<evidence type="ECO:0000256" key="1">
    <source>
        <dbReference type="SAM" id="MobiDB-lite"/>
    </source>
</evidence>
<dbReference type="PROSITE" id="PS50106">
    <property type="entry name" value="PDZ"/>
    <property type="match status" value="5"/>
</dbReference>
<sequence>MFRSRPSLSAKSAIFAIASVHATADGTKSPLQAPADIKYQEKEVIFTEVDVHQTDEPQNSSHLSDQSNVKPVGQKIDQQTNPEHGQTSNLLVSPHKKVNVPQNPDSRESTPGAATEIVDSDLSDGDYGGHTARRGTLTQEDFDKRDGDSKHVTNKEILRDMKHKNLSQTEENDAELKRQGNCYEDMHNVTRQLFNKGVFVKNVIPGGAAERASGSEKGLCPGDEILQVNGRSLRNMTHSEAITYFQEIPLRVMLTIKRGVEKQFISSESDDILKPGDSGSEFTESDTESVDALRIGHRDSDLSSIQSMEENQFYDSDDGAVEEGLKIPKGYVLLSINVYRGPKDCLGISIVPSYGSTREYCQVKRVLPSGVCAEKGELREGDRLVSCNSISLKGLTQSECMEALNDAYGEVTLKVLRQVNLGPSMDINVTMTTKNPDTSENAGAESHKNLEVVGAEDRSIDALQLEDLSPAMQDQPHHSVVFAQTKVKLSLLKDNFGNGENVEDVSTDSSKCDLHDDSQLKVQSTSWKKGAGRESIQGTKMLSSVIYTSRDSDSDEEVREVFVAPIFITPFGAAVKAKQGEDCQTPLQKDSYTCVTSEQNQVPDGEKGVLATNIDDILDISSEDESQTECMHLGKEEDDEESQDKTLVKDAKDYDKNDLPQSNTYYDDFDKEQSKETIEDITKLANAEEEDVFDTIGSPVPGTLTPISNFHHKLISPFERLEKEFDLENLTPSSHHSEQESLKPESEVIITNTVSQKRDPASEKGFHKGQVFKTMEEFSDDSSSLYDHLLEMEQMDTEESEVDGLTDIGDRVIEMSDDFSLESLPRHSLPHFEVSEPLTLSEVTEEDETEELSNYDEFDSRHTADKQGAGLKGTNCSMASDIASPEEVTATSESNKQKSSPNSKKSILELIKELKQQDYNEDQIPVVINTDQPTQKVSTAMISNMTDLNNSTFLPESATEITAGSNSDSDSEDYIPPLPSSGPPPVEFIVNPKEQDPQVLEMIFPPPDSFNEKPESALHDANELLTGPDNTFNIINASDDITCQNWNVENEASKFRFPLLTEMSVESQEETIEFFHEGMENKFTEGDILDFDSETENQDKTESHDYSKQWETLLQKQQVTNTEQQDQTGPQFNYDLDFDSKLFHPASMTKEEVIEQAEQPLVEMASASNMTDSEEGKASAQPITMPLVKPLQLKRPLTLSGYLAQRKSQEGSSKWPEQPSDSVVKSDPKPALLKAKPLSFQPTSGAASVRSTPAWTTSARKWSEKSAIQPVVFQKRSPDQAFQIDVLKGILGLGLKVEVNPDGKAVVTEIQKTGPIGKNGQIRTGDILLSVNGQSTAGQSTTKLEQLLKFLPRGIIRLVFLAAKAEEGSINTTSEVELKVPVGHQDKEQLSTRTESTSPLGVKTDITQQAGSTVPSHKPIVLQKKEKFSENKEHVRNISPTKENSSTTLQKLLERQSPLGKQYVHKSLSDSSSVSSSDTSESPVPEYPRLPPEGEEGPTFYKTSPRQEVSPKQEHKPFTQILYSPVKSPSKSPEKSPNHIKSLSPSFDRLQAFVDKQLKTENITNSEDSITCNNTESGEAKKKTGPFTTLYEDTPELPRKIVQHSSENLKSQSQPSDKSGSTSQQKGAVADIPAAKRKEEPTVIPEKTGTKESHNTSTMPILKPLKKFTPFPSHKEGKQTADKNGHGHNSHVDKPSQQTSAGNNEFKTERTPVLLSYQKSPPTSRESSDSPPPLPMSSPPLPSCPPPALETTDYPTQMESSDESEDESKIFFIGSRPNSIIETDSFASSKVLPGVPLVDVETNLDDQFPTMVKSDVDLSRKGSTISRLALLSPSSSYSDSLSMNTARSKRSWSIASNLSEYDLASVSQQGDPMRRSPSNLSDVSICSQIPAEELQSLLEDANQSLDEAGAPDDNHIIVCVLHREIGQLLGVQLTAVDGAGGLLVDHVTPHSLADEDGRIQKGDHLLSISGKRLINVGVTEAQRLLRTHKQPLVLVLSRTGEDFKGELDNTMEVKKEEPGLSDSLIEVEMTKGVTGLGFCLEGGKDSPLGDRPITVKRIFKGGSAERSGVLRTGDELRTINGKNLTKMTHYQAWNMLKSLPEGKVTLQIKRK</sequence>
<name>A0A1S3HCY9_LINAN</name>
<feature type="domain" description="PDZ" evidence="2">
    <location>
        <begin position="197"/>
        <end position="260"/>
    </location>
</feature>
<feature type="region of interest" description="Disordered" evidence="1">
    <location>
        <begin position="53"/>
        <end position="151"/>
    </location>
</feature>
<gene>
    <name evidence="4" type="primary">LOC106153557</name>
</gene>
<evidence type="ECO:0000313" key="4">
    <source>
        <dbReference type="RefSeq" id="XP_013382984.1"/>
    </source>
</evidence>
<dbReference type="KEGG" id="lak:106153557"/>
<dbReference type="Proteomes" id="UP000085678">
    <property type="component" value="Unplaced"/>
</dbReference>
<feature type="compositionally biased region" description="Basic and acidic residues" evidence="1">
    <location>
        <begin position="1673"/>
        <end position="1694"/>
    </location>
</feature>
<feature type="domain" description="PDZ" evidence="2">
    <location>
        <begin position="335"/>
        <end position="419"/>
    </location>
</feature>
<dbReference type="RefSeq" id="XP_013382984.1">
    <property type="nucleotide sequence ID" value="XM_013527530.2"/>
</dbReference>
<protein>
    <submittedName>
        <fullName evidence="4">Uncharacterized protein LOC106153557</fullName>
    </submittedName>
</protein>
<feature type="region of interest" description="Disordered" evidence="1">
    <location>
        <begin position="1205"/>
        <end position="1228"/>
    </location>
</feature>
<feature type="compositionally biased region" description="Basic and acidic residues" evidence="1">
    <location>
        <begin position="141"/>
        <end position="151"/>
    </location>
</feature>
<feature type="compositionally biased region" description="Polar residues" evidence="1">
    <location>
        <begin position="1560"/>
        <end position="1577"/>
    </location>
</feature>
<dbReference type="OrthoDB" id="42382at2759"/>
<accession>A0A1S3HCY9</accession>
<feature type="compositionally biased region" description="Polar residues" evidence="1">
    <location>
        <begin position="1391"/>
        <end position="1415"/>
    </location>
</feature>
<feature type="compositionally biased region" description="Low complexity" evidence="1">
    <location>
        <begin position="1469"/>
        <end position="1484"/>
    </location>
</feature>
<dbReference type="GeneID" id="106153557"/>
<feature type="compositionally biased region" description="Pro residues" evidence="1">
    <location>
        <begin position="1730"/>
        <end position="1748"/>
    </location>
</feature>
<dbReference type="InterPro" id="IPR036034">
    <property type="entry name" value="PDZ_sf"/>
</dbReference>
<dbReference type="CDD" id="cd00136">
    <property type="entry name" value="PDZ_canonical"/>
    <property type="match status" value="3"/>
</dbReference>
<dbReference type="InParanoid" id="A0A1S3HCY9"/>
<evidence type="ECO:0000259" key="2">
    <source>
        <dbReference type="PROSITE" id="PS50106"/>
    </source>
</evidence>
<feature type="compositionally biased region" description="Low complexity" evidence="1">
    <location>
        <begin position="892"/>
        <end position="904"/>
    </location>
</feature>
<feature type="compositionally biased region" description="Basic and acidic residues" evidence="1">
    <location>
        <begin position="1423"/>
        <end position="1436"/>
    </location>
</feature>
<dbReference type="Gene3D" id="2.30.42.10">
    <property type="match status" value="5"/>
</dbReference>
<dbReference type="PANTHER" id="PTHR11324:SF16">
    <property type="entry name" value="PDZ DOMAIN-CONTAINING PROTEIN 2"/>
    <property type="match status" value="1"/>
</dbReference>
<feature type="domain" description="PDZ" evidence="2">
    <location>
        <begin position="1917"/>
        <end position="2000"/>
    </location>
</feature>
<feature type="compositionally biased region" description="Polar residues" evidence="1">
    <location>
        <begin position="1695"/>
        <end position="1705"/>
    </location>
</feature>
<feature type="region of interest" description="Disordered" evidence="1">
    <location>
        <begin position="960"/>
        <end position="982"/>
    </location>
</feature>
<dbReference type="SUPFAM" id="SSF50156">
    <property type="entry name" value="PDZ domain-like"/>
    <property type="match status" value="5"/>
</dbReference>
<feature type="region of interest" description="Disordered" evidence="1">
    <location>
        <begin position="1381"/>
        <end position="1546"/>
    </location>
</feature>
<feature type="compositionally biased region" description="Polar residues" evidence="1">
    <location>
        <begin position="1438"/>
        <end position="1450"/>
    </location>
</feature>
<keyword evidence="3" id="KW-1185">Reference proteome</keyword>
<reference evidence="4" key="1">
    <citation type="submission" date="2025-08" db="UniProtKB">
        <authorList>
            <consortium name="RefSeq"/>
        </authorList>
    </citation>
    <scope>IDENTIFICATION</scope>
    <source>
        <tissue evidence="4">Gonads</tissue>
    </source>
</reference>
<dbReference type="CDD" id="cd06763">
    <property type="entry name" value="PDZ7_PDZD2-PDZ4_hPro-IL-16-like"/>
    <property type="match status" value="1"/>
</dbReference>
<dbReference type="STRING" id="7574.A0A1S3HCY9"/>
<dbReference type="PANTHER" id="PTHR11324">
    <property type="entry name" value="IL16-RELATED"/>
    <property type="match status" value="1"/>
</dbReference>
<dbReference type="SMART" id="SM00228">
    <property type="entry name" value="PDZ"/>
    <property type="match status" value="5"/>
</dbReference>
<evidence type="ECO:0000313" key="3">
    <source>
        <dbReference type="Proteomes" id="UP000085678"/>
    </source>
</evidence>
<feature type="compositionally biased region" description="Polar residues" evidence="1">
    <location>
        <begin position="76"/>
        <end position="91"/>
    </location>
</feature>
<feature type="domain" description="PDZ" evidence="2">
    <location>
        <begin position="1283"/>
        <end position="1349"/>
    </location>
</feature>
<feature type="region of interest" description="Disordered" evidence="1">
    <location>
        <begin position="837"/>
        <end position="904"/>
    </location>
</feature>
<feature type="compositionally biased region" description="Acidic residues" evidence="1">
    <location>
        <begin position="843"/>
        <end position="857"/>
    </location>
</feature>
<proteinExistence type="predicted"/>
<feature type="region of interest" description="Disordered" evidence="1">
    <location>
        <begin position="1560"/>
        <end position="1767"/>
    </location>
</feature>
<dbReference type="InterPro" id="IPR001478">
    <property type="entry name" value="PDZ"/>
</dbReference>
<feature type="compositionally biased region" description="Polar residues" evidence="1">
    <location>
        <begin position="56"/>
        <end position="69"/>
    </location>
</feature>